<dbReference type="Proteomes" id="UP000541444">
    <property type="component" value="Unassembled WGS sequence"/>
</dbReference>
<dbReference type="AlphaFoldDB" id="A0A7J7MZE0"/>
<reference evidence="1 2" key="1">
    <citation type="journal article" date="2020" name="IScience">
        <title>Genome Sequencing of the Endangered Kingdonia uniflora (Circaeasteraceae, Ranunculales) Reveals Potential Mechanisms of Evolutionary Specialization.</title>
        <authorList>
            <person name="Sun Y."/>
            <person name="Deng T."/>
            <person name="Zhang A."/>
            <person name="Moore M.J."/>
            <person name="Landis J.B."/>
            <person name="Lin N."/>
            <person name="Zhang H."/>
            <person name="Zhang X."/>
            <person name="Huang J."/>
            <person name="Zhang X."/>
            <person name="Sun H."/>
            <person name="Wang H."/>
        </authorList>
    </citation>
    <scope>NUCLEOTIDE SEQUENCE [LARGE SCALE GENOMIC DNA]</scope>
    <source>
        <strain evidence="1">TB1705</strain>
        <tissue evidence="1">Leaf</tissue>
    </source>
</reference>
<keyword evidence="2" id="KW-1185">Reference proteome</keyword>
<dbReference type="EMBL" id="JACGCM010001165">
    <property type="protein sequence ID" value="KAF6160263.1"/>
    <property type="molecule type" value="Genomic_DNA"/>
</dbReference>
<gene>
    <name evidence="1" type="ORF">GIB67_019032</name>
</gene>
<evidence type="ECO:0000313" key="1">
    <source>
        <dbReference type="EMBL" id="KAF6160263.1"/>
    </source>
</evidence>
<proteinExistence type="predicted"/>
<feature type="non-terminal residue" evidence="1">
    <location>
        <position position="62"/>
    </location>
</feature>
<name>A0A7J7MZE0_9MAGN</name>
<evidence type="ECO:0000313" key="2">
    <source>
        <dbReference type="Proteomes" id="UP000541444"/>
    </source>
</evidence>
<accession>A0A7J7MZE0</accession>
<protein>
    <submittedName>
        <fullName evidence="1">Uncharacterized protein</fullName>
    </submittedName>
</protein>
<sequence length="62" mass="7378">MKQTSNMDILISPFGSFCIKTRTIRNKNTTRWTDLITEHPRSTYTLESMYTKQDTSRNYLNK</sequence>
<comment type="caution">
    <text evidence="1">The sequence shown here is derived from an EMBL/GenBank/DDBJ whole genome shotgun (WGS) entry which is preliminary data.</text>
</comment>
<organism evidence="1 2">
    <name type="scientific">Kingdonia uniflora</name>
    <dbReference type="NCBI Taxonomy" id="39325"/>
    <lineage>
        <taxon>Eukaryota</taxon>
        <taxon>Viridiplantae</taxon>
        <taxon>Streptophyta</taxon>
        <taxon>Embryophyta</taxon>
        <taxon>Tracheophyta</taxon>
        <taxon>Spermatophyta</taxon>
        <taxon>Magnoliopsida</taxon>
        <taxon>Ranunculales</taxon>
        <taxon>Circaeasteraceae</taxon>
        <taxon>Kingdonia</taxon>
    </lineage>
</organism>